<reference evidence="2 3" key="1">
    <citation type="journal article" date="2014" name="Genome Announc.">
        <title>Draft Genome Sequences of Marine Flavobacterium Algibacter lectus Strains SS8 and NR4.</title>
        <authorList>
            <person name="Takatani N."/>
            <person name="Nakanishi M."/>
            <person name="Meirelles P."/>
            <person name="Mino S."/>
            <person name="Suda W."/>
            <person name="Oshima K."/>
            <person name="Hattori M."/>
            <person name="Ohkuma M."/>
            <person name="Hosokawa M."/>
            <person name="Miyashita K."/>
            <person name="Thompson F.L."/>
            <person name="Niwa A."/>
            <person name="Sawabe T."/>
            <person name="Sawabe T."/>
        </authorList>
    </citation>
    <scope>NUCLEOTIDE SEQUENCE [LARGE SCALE GENOMIC DNA]</scope>
    <source>
        <strain evidence="2 3">JCM 19300</strain>
    </source>
</reference>
<evidence type="ECO:0008006" key="4">
    <source>
        <dbReference type="Google" id="ProtNLM"/>
    </source>
</evidence>
<dbReference type="PROSITE" id="PS51257">
    <property type="entry name" value="PROKAR_LIPOPROTEIN"/>
    <property type="match status" value="1"/>
</dbReference>
<evidence type="ECO:0000313" key="2">
    <source>
        <dbReference type="EMBL" id="GAL63379.1"/>
    </source>
</evidence>
<proteinExistence type="predicted"/>
<feature type="chain" id="PRO_5001865335" description="DUF4302 domain-containing protein" evidence="1">
    <location>
        <begin position="26"/>
        <end position="416"/>
    </location>
</feature>
<dbReference type="Pfam" id="PF14135">
    <property type="entry name" value="DUF4302"/>
    <property type="match status" value="1"/>
</dbReference>
<evidence type="ECO:0000313" key="3">
    <source>
        <dbReference type="Proteomes" id="UP000029644"/>
    </source>
</evidence>
<keyword evidence="1" id="KW-0732">Signal</keyword>
<evidence type="ECO:0000256" key="1">
    <source>
        <dbReference type="SAM" id="SignalP"/>
    </source>
</evidence>
<accession>A0A090VJ55</accession>
<gene>
    <name evidence="2" type="ORF">JCM19300_1725</name>
</gene>
<protein>
    <recommendedName>
        <fullName evidence="4">DUF4302 domain-containing protein</fullName>
    </recommendedName>
</protein>
<feature type="signal peptide" evidence="1">
    <location>
        <begin position="1"/>
        <end position="25"/>
    </location>
</feature>
<comment type="caution">
    <text evidence="2">The sequence shown here is derived from an EMBL/GenBank/DDBJ whole genome shotgun (WGS) entry which is preliminary data.</text>
</comment>
<name>A0A090VJ55_9FLAO</name>
<dbReference type="Proteomes" id="UP000029644">
    <property type="component" value="Unassembled WGS sequence"/>
</dbReference>
<dbReference type="RefSeq" id="WP_081959223.1">
    <property type="nucleotide sequence ID" value="NZ_BBNQ01000011.1"/>
</dbReference>
<dbReference type="OrthoDB" id="1150854at2"/>
<dbReference type="EMBL" id="BBNQ01000011">
    <property type="protein sequence ID" value="GAL63379.1"/>
    <property type="molecule type" value="Genomic_DNA"/>
</dbReference>
<organism evidence="2 3">
    <name type="scientific">Algibacter lectus</name>
    <dbReference type="NCBI Taxonomy" id="221126"/>
    <lineage>
        <taxon>Bacteria</taxon>
        <taxon>Pseudomonadati</taxon>
        <taxon>Bacteroidota</taxon>
        <taxon>Flavobacteriia</taxon>
        <taxon>Flavobacteriales</taxon>
        <taxon>Flavobacteriaceae</taxon>
        <taxon>Algibacter</taxon>
    </lineage>
</organism>
<dbReference type="InterPro" id="IPR025396">
    <property type="entry name" value="DUF4302"/>
</dbReference>
<sequence length="416" mass="45963">MKTIINKFKFCTLILLVAFSCTEIGDDPAFNTSASERSSEAVTEIKATLTEPTEGWIFEYYPHDLQIYGGYNYILSFDDNNMVDVYSERQADFSIPETSSYDILSIGGPVLTFDTYNSVMHEFSTPSAAEYQAKGGDYEFILSHTDVEDVLNARGTVSDNNLKLIKLTESPQSYLTKVKEIVDYLDGAIYALTIDGEKVQVPAVNRNLTFPGSGTEEDIMIAFIYTPTGVKLYNSITVDGNEITEFTLDKDNNQLVSIDGSTILDILSPPLNVNQDWKIDIFGADDVSDAVYNTFVDVYNANGATWGETLSNIISFGNTRAGTGIEMFSIATISTGSGYSAGYNTEFPLLISEPSLLSIVRTTPGTNWQWYGHLDPMIAVIVDNQPYELEGTPAEDPTVVKLTSTTDSDVWFTIRR</sequence>
<dbReference type="AlphaFoldDB" id="A0A090VJ55"/>